<proteinExistence type="predicted"/>
<evidence type="ECO:0000313" key="3">
    <source>
        <dbReference type="Proteomes" id="UP001589776"/>
    </source>
</evidence>
<protein>
    <submittedName>
        <fullName evidence="2">GNAT family N-acetyltransferase</fullName>
        <ecNumber evidence="2">2.3.-.-</ecNumber>
    </submittedName>
</protein>
<feature type="domain" description="N-acetyltransferase" evidence="1">
    <location>
        <begin position="33"/>
        <end position="184"/>
    </location>
</feature>
<dbReference type="PROSITE" id="PS51186">
    <property type="entry name" value="GNAT"/>
    <property type="match status" value="1"/>
</dbReference>
<comment type="caution">
    <text evidence="2">The sequence shown here is derived from an EMBL/GenBank/DDBJ whole genome shotgun (WGS) entry which is preliminary data.</text>
</comment>
<keyword evidence="3" id="KW-1185">Reference proteome</keyword>
<dbReference type="InterPro" id="IPR016181">
    <property type="entry name" value="Acyl_CoA_acyltransferase"/>
</dbReference>
<dbReference type="Gene3D" id="3.40.630.30">
    <property type="match status" value="1"/>
</dbReference>
<dbReference type="EMBL" id="JBHLWN010000121">
    <property type="protein sequence ID" value="MFC0216507.1"/>
    <property type="molecule type" value="Genomic_DNA"/>
</dbReference>
<dbReference type="InterPro" id="IPR000182">
    <property type="entry name" value="GNAT_dom"/>
</dbReference>
<name>A0ABV6DVA6_9BACL</name>
<organism evidence="2 3">
    <name type="scientific">Paenibacillus chartarius</name>
    <dbReference type="NCBI Taxonomy" id="747481"/>
    <lineage>
        <taxon>Bacteria</taxon>
        <taxon>Bacillati</taxon>
        <taxon>Bacillota</taxon>
        <taxon>Bacilli</taxon>
        <taxon>Bacillales</taxon>
        <taxon>Paenibacillaceae</taxon>
        <taxon>Paenibacillus</taxon>
    </lineage>
</organism>
<dbReference type="SUPFAM" id="SSF55729">
    <property type="entry name" value="Acyl-CoA N-acyltransferases (Nat)"/>
    <property type="match status" value="1"/>
</dbReference>
<dbReference type="Proteomes" id="UP001589776">
    <property type="component" value="Unassembled WGS sequence"/>
</dbReference>
<keyword evidence="2" id="KW-0808">Transferase</keyword>
<dbReference type="PANTHER" id="PTHR43441:SF3">
    <property type="entry name" value="ACETYLTRANSFERASE"/>
    <property type="match status" value="1"/>
</dbReference>
<evidence type="ECO:0000259" key="1">
    <source>
        <dbReference type="PROSITE" id="PS51186"/>
    </source>
</evidence>
<dbReference type="Pfam" id="PF13302">
    <property type="entry name" value="Acetyltransf_3"/>
    <property type="match status" value="1"/>
</dbReference>
<reference evidence="2 3" key="1">
    <citation type="submission" date="2024-09" db="EMBL/GenBank/DDBJ databases">
        <authorList>
            <person name="Sun Q."/>
            <person name="Mori K."/>
        </authorList>
    </citation>
    <scope>NUCLEOTIDE SEQUENCE [LARGE SCALE GENOMIC DNA]</scope>
    <source>
        <strain evidence="2 3">CCM 7759</strain>
    </source>
</reference>
<accession>A0ABV6DVA6</accession>
<dbReference type="EC" id="2.3.-.-" evidence="2"/>
<dbReference type="InterPro" id="IPR051908">
    <property type="entry name" value="Ribosomal_N-acetyltransferase"/>
</dbReference>
<dbReference type="PANTHER" id="PTHR43441">
    <property type="entry name" value="RIBOSOMAL-PROTEIN-SERINE ACETYLTRANSFERASE"/>
    <property type="match status" value="1"/>
</dbReference>
<dbReference type="RefSeq" id="WP_377474760.1">
    <property type="nucleotide sequence ID" value="NZ_JBHLWN010000121.1"/>
</dbReference>
<keyword evidence="2" id="KW-0012">Acyltransferase</keyword>
<dbReference type="GO" id="GO:0016746">
    <property type="term" value="F:acyltransferase activity"/>
    <property type="evidence" value="ECO:0007669"/>
    <property type="project" value="UniProtKB-KW"/>
</dbReference>
<evidence type="ECO:0000313" key="2">
    <source>
        <dbReference type="EMBL" id="MFC0216507.1"/>
    </source>
</evidence>
<sequence>MYPFGSRPIEIPFDEQFDTERLTLRLPLPGDGAAVYEAMQESLAELRPWMIWANREQSAEETEQIIRESHIAFKERTDLRFHGFLRETGQLVWCGGLHRIDWSAGKFEIGYWLRSPYSGMGYAIEAARGLERLAIEQLGANRIEIRIDNGNLRSIRVAERLGYTLEGTLRQDAWNADLSGLRNTRVYAKVRGVEF</sequence>
<gene>
    <name evidence="2" type="ORF">ACFFK0_29340</name>
</gene>